<proteinExistence type="predicted"/>
<protein>
    <submittedName>
        <fullName evidence="2">Uncharacterized protein</fullName>
    </submittedName>
</protein>
<keyword evidence="3" id="KW-1185">Reference proteome</keyword>
<sequence>MEEGKRSDSLAQSRGVGSNVVGSTIFIKKPVYPDRATQTSSKEFKAQPSGFSRPEFTWHGRHGEEMIRERLDRRVANYEWLARFPTGKFKHLNCFTSNHQPILLPLDVDGDHQKWRWSL</sequence>
<comment type="caution">
    <text evidence="2">The sequence shown here is derived from an EMBL/GenBank/DDBJ whole genome shotgun (WGS) entry which is preliminary data.</text>
</comment>
<dbReference type="PANTHER" id="PTHR33710">
    <property type="entry name" value="BNAC02G09200D PROTEIN"/>
    <property type="match status" value="1"/>
</dbReference>
<dbReference type="PANTHER" id="PTHR33710:SF77">
    <property type="entry name" value="DNASE I-LIKE SUPERFAMILY PROTEIN"/>
    <property type="match status" value="1"/>
</dbReference>
<dbReference type="AlphaFoldDB" id="A0AAW0JLE6"/>
<gene>
    <name evidence="2" type="ORF">CFP56_031616</name>
</gene>
<feature type="region of interest" description="Disordered" evidence="1">
    <location>
        <begin position="35"/>
        <end position="57"/>
    </location>
</feature>
<accession>A0AAW0JLE6</accession>
<evidence type="ECO:0000256" key="1">
    <source>
        <dbReference type="SAM" id="MobiDB-lite"/>
    </source>
</evidence>
<evidence type="ECO:0000313" key="2">
    <source>
        <dbReference type="EMBL" id="KAK7826931.1"/>
    </source>
</evidence>
<reference evidence="2 3" key="1">
    <citation type="journal article" date="2018" name="Sci. Data">
        <title>The draft genome sequence of cork oak.</title>
        <authorList>
            <person name="Ramos A.M."/>
            <person name="Usie A."/>
            <person name="Barbosa P."/>
            <person name="Barros P.M."/>
            <person name="Capote T."/>
            <person name="Chaves I."/>
            <person name="Simoes F."/>
            <person name="Abreu I."/>
            <person name="Carrasquinho I."/>
            <person name="Faro C."/>
            <person name="Guimaraes J.B."/>
            <person name="Mendonca D."/>
            <person name="Nobrega F."/>
            <person name="Rodrigues L."/>
            <person name="Saibo N.J.M."/>
            <person name="Varela M.C."/>
            <person name="Egas C."/>
            <person name="Matos J."/>
            <person name="Miguel C.M."/>
            <person name="Oliveira M.M."/>
            <person name="Ricardo C.P."/>
            <person name="Goncalves S."/>
        </authorList>
    </citation>
    <scope>NUCLEOTIDE SEQUENCE [LARGE SCALE GENOMIC DNA]</scope>
    <source>
        <strain evidence="3">cv. HL8</strain>
    </source>
</reference>
<evidence type="ECO:0000313" key="3">
    <source>
        <dbReference type="Proteomes" id="UP000237347"/>
    </source>
</evidence>
<name>A0AAW0JLE6_QUESU</name>
<organism evidence="2 3">
    <name type="scientific">Quercus suber</name>
    <name type="common">Cork oak</name>
    <dbReference type="NCBI Taxonomy" id="58331"/>
    <lineage>
        <taxon>Eukaryota</taxon>
        <taxon>Viridiplantae</taxon>
        <taxon>Streptophyta</taxon>
        <taxon>Embryophyta</taxon>
        <taxon>Tracheophyta</taxon>
        <taxon>Spermatophyta</taxon>
        <taxon>Magnoliopsida</taxon>
        <taxon>eudicotyledons</taxon>
        <taxon>Gunneridae</taxon>
        <taxon>Pentapetalae</taxon>
        <taxon>rosids</taxon>
        <taxon>fabids</taxon>
        <taxon>Fagales</taxon>
        <taxon>Fagaceae</taxon>
        <taxon>Quercus</taxon>
    </lineage>
</organism>
<dbReference type="EMBL" id="PKMF04000533">
    <property type="protein sequence ID" value="KAK7826931.1"/>
    <property type="molecule type" value="Genomic_DNA"/>
</dbReference>
<dbReference type="Proteomes" id="UP000237347">
    <property type="component" value="Unassembled WGS sequence"/>
</dbReference>